<name>A0AAE1B3H6_9GAST</name>
<protein>
    <submittedName>
        <fullName evidence="1">Uncharacterized protein</fullName>
    </submittedName>
</protein>
<evidence type="ECO:0000313" key="1">
    <source>
        <dbReference type="EMBL" id="KAK3798251.1"/>
    </source>
</evidence>
<sequence>MNVRELCAAGSNPLLPHHAFLASSSAYPPCRACLRLHCSVSTNFCCTSSCSLYQLLLHLFMQSLPTSAAPLHAVSTNFCCTSSCSLYQLLLHLFMQSLPTTDAPLHAVSTNY</sequence>
<comment type="caution">
    <text evidence="1">The sequence shown here is derived from an EMBL/GenBank/DDBJ whole genome shotgun (WGS) entry which is preliminary data.</text>
</comment>
<accession>A0AAE1B3H6</accession>
<proteinExistence type="predicted"/>
<gene>
    <name evidence="1" type="ORF">RRG08_017166</name>
</gene>
<dbReference type="AlphaFoldDB" id="A0AAE1B3H6"/>
<reference evidence="1" key="1">
    <citation type="journal article" date="2023" name="G3 (Bethesda)">
        <title>A reference genome for the long-term kleptoplast-retaining sea slug Elysia crispata morphotype clarki.</title>
        <authorList>
            <person name="Eastman K.E."/>
            <person name="Pendleton A.L."/>
            <person name="Shaikh M.A."/>
            <person name="Suttiyut T."/>
            <person name="Ogas R."/>
            <person name="Tomko P."/>
            <person name="Gavelis G."/>
            <person name="Widhalm J.R."/>
            <person name="Wisecaver J.H."/>
        </authorList>
    </citation>
    <scope>NUCLEOTIDE SEQUENCE</scope>
    <source>
        <strain evidence="1">ECLA1</strain>
    </source>
</reference>
<dbReference type="EMBL" id="JAWDGP010000700">
    <property type="protein sequence ID" value="KAK3798251.1"/>
    <property type="molecule type" value="Genomic_DNA"/>
</dbReference>
<dbReference type="Proteomes" id="UP001283361">
    <property type="component" value="Unassembled WGS sequence"/>
</dbReference>
<organism evidence="1 2">
    <name type="scientific">Elysia crispata</name>
    <name type="common">lettuce slug</name>
    <dbReference type="NCBI Taxonomy" id="231223"/>
    <lineage>
        <taxon>Eukaryota</taxon>
        <taxon>Metazoa</taxon>
        <taxon>Spiralia</taxon>
        <taxon>Lophotrochozoa</taxon>
        <taxon>Mollusca</taxon>
        <taxon>Gastropoda</taxon>
        <taxon>Heterobranchia</taxon>
        <taxon>Euthyneura</taxon>
        <taxon>Panpulmonata</taxon>
        <taxon>Sacoglossa</taxon>
        <taxon>Placobranchoidea</taxon>
        <taxon>Plakobranchidae</taxon>
        <taxon>Elysia</taxon>
    </lineage>
</organism>
<evidence type="ECO:0000313" key="2">
    <source>
        <dbReference type="Proteomes" id="UP001283361"/>
    </source>
</evidence>
<keyword evidence="2" id="KW-1185">Reference proteome</keyword>